<gene>
    <name evidence="3" type="ORF">EV692_2302</name>
</gene>
<name>A0A4R1KNC1_9PAST</name>
<dbReference type="Proteomes" id="UP000295496">
    <property type="component" value="Unassembled WGS sequence"/>
</dbReference>
<evidence type="ECO:0000259" key="1">
    <source>
        <dbReference type="Pfam" id="PF06792"/>
    </source>
</evidence>
<organism evidence="3 4">
    <name type="scientific">Lonepinella koalarum</name>
    <dbReference type="NCBI Taxonomy" id="53417"/>
    <lineage>
        <taxon>Bacteria</taxon>
        <taxon>Pseudomonadati</taxon>
        <taxon>Pseudomonadota</taxon>
        <taxon>Gammaproteobacteria</taxon>
        <taxon>Pasteurellales</taxon>
        <taxon>Pasteurellaceae</taxon>
        <taxon>Lonepinella</taxon>
    </lineage>
</organism>
<sequence>MKTIAIAGTFDTKGTEFLYVKSLVEQLGFKPFMIHTGVFEPDFEVDITNKDIAQHAGSDIADIVRKKDRAFATEILSKGMEILVPKLYAAGEFDGIISFGGSGGTSLVTPAMRALPIGVPKVMVSTMASGNVAQYVGASDIVMIPSIVDVAGLNQISKTIFRNAILTIAGMVGLKDQLKGDLEQSKPLIAATMFGVTTPCINYAKNYLEQRGYEVLVFHATGTGGRTMDSLISTGFFKGVLDLTTTEWCDEIVGGVLNAGPNRCEAAAKHGVPQVMSVGALDMVNFGPFDTIPNCFKDRLFYRHNPTVTLMRTTEQEIIQVGNKLVEKLNMSSRKTILMLPLQGLSSIDAENQIFEGINERKALFDTLKNGVNPSVVEVVEMNNHINDQVFAETAAQKLIELINSSN</sequence>
<comment type="caution">
    <text evidence="3">The sequence shown here is derived from an EMBL/GenBank/DDBJ whole genome shotgun (WGS) entry which is preliminary data.</text>
</comment>
<dbReference type="AlphaFoldDB" id="A0A4R1KNC1"/>
<evidence type="ECO:0000313" key="4">
    <source>
        <dbReference type="Proteomes" id="UP000295496"/>
    </source>
</evidence>
<proteinExistence type="predicted"/>
<protein>
    <submittedName>
        <fullName evidence="3">Uncharacterized protein (UPF0261 family)</fullName>
    </submittedName>
</protein>
<feature type="domain" description="UPF0261" evidence="2">
    <location>
        <begin position="186"/>
        <end position="402"/>
    </location>
</feature>
<dbReference type="Gene3D" id="3.40.50.12030">
    <property type="entry name" value="Uncharacterised protein family UPF0261, NC domain"/>
    <property type="match status" value="1"/>
</dbReference>
<dbReference type="Pfam" id="PF06792">
    <property type="entry name" value="UPF0261"/>
    <property type="match status" value="1"/>
</dbReference>
<dbReference type="InterPro" id="IPR056778">
    <property type="entry name" value="UPF0261_C"/>
</dbReference>
<reference evidence="3 4" key="1">
    <citation type="submission" date="2019-03" db="EMBL/GenBank/DDBJ databases">
        <title>Genomic Encyclopedia of Type Strains, Phase IV (KMG-IV): sequencing the most valuable type-strain genomes for metagenomic binning, comparative biology and taxonomic classification.</title>
        <authorList>
            <person name="Goeker M."/>
        </authorList>
    </citation>
    <scope>NUCLEOTIDE SEQUENCE [LARGE SCALE GENOMIC DNA]</scope>
    <source>
        <strain evidence="3 4">DSM 10053</strain>
    </source>
</reference>
<dbReference type="CDD" id="cd15488">
    <property type="entry name" value="Tm-1-like"/>
    <property type="match status" value="1"/>
</dbReference>
<dbReference type="RefSeq" id="WP_132302857.1">
    <property type="nucleotide sequence ID" value="NZ_CP170642.1"/>
</dbReference>
<evidence type="ECO:0000259" key="2">
    <source>
        <dbReference type="Pfam" id="PF23189"/>
    </source>
</evidence>
<keyword evidence="4" id="KW-1185">Reference proteome</keyword>
<accession>A0A4R1KNC1</accession>
<dbReference type="PANTHER" id="PTHR31862">
    <property type="entry name" value="UPF0261 DOMAIN PROTEIN (AFU_ORTHOLOGUE AFUA_1G10120)"/>
    <property type="match status" value="1"/>
</dbReference>
<feature type="domain" description="UPF0261" evidence="1">
    <location>
        <begin position="2"/>
        <end position="174"/>
    </location>
</feature>
<dbReference type="InterPro" id="IPR008322">
    <property type="entry name" value="UPF0261"/>
</dbReference>
<dbReference type="InterPro" id="IPR044122">
    <property type="entry name" value="UPF0261_N"/>
</dbReference>
<dbReference type="Gene3D" id="3.40.50.12020">
    <property type="entry name" value="Uncharacterised protein family UPF0261, NN domain"/>
    <property type="match status" value="1"/>
</dbReference>
<evidence type="ECO:0000313" key="3">
    <source>
        <dbReference type="EMBL" id="TCK66568.1"/>
    </source>
</evidence>
<dbReference type="PANTHER" id="PTHR31862:SF1">
    <property type="entry name" value="UPF0261 DOMAIN PROTEIN (AFU_ORTHOLOGUE AFUA_1G10120)"/>
    <property type="match status" value="1"/>
</dbReference>
<dbReference type="Pfam" id="PF23189">
    <property type="entry name" value="UPF0261_C"/>
    <property type="match status" value="1"/>
</dbReference>
<dbReference type="PIRSF" id="PIRSF033271">
    <property type="entry name" value="UCP033271"/>
    <property type="match status" value="1"/>
</dbReference>
<dbReference type="InterPro" id="IPR051353">
    <property type="entry name" value="Tobamovirus_resist_UPF0261"/>
</dbReference>
<dbReference type="NCBIfam" id="NF002674">
    <property type="entry name" value="PRK02399.1-2"/>
    <property type="match status" value="1"/>
</dbReference>
<dbReference type="EMBL" id="SMGJ01000010">
    <property type="protein sequence ID" value="TCK66568.1"/>
    <property type="molecule type" value="Genomic_DNA"/>
</dbReference>